<keyword evidence="1" id="KW-0862">Zinc</keyword>
<protein>
    <recommendedName>
        <fullName evidence="3">C2H2-type domain-containing protein</fullName>
    </recommendedName>
</protein>
<dbReference type="STRING" id="252740.A0A423VK36"/>
<feature type="region of interest" description="Disordered" evidence="2">
    <location>
        <begin position="185"/>
        <end position="216"/>
    </location>
</feature>
<name>A0A423VK36_CYTCH</name>
<feature type="domain" description="C2H2-type" evidence="3">
    <location>
        <begin position="343"/>
        <end position="372"/>
    </location>
</feature>
<gene>
    <name evidence="4" type="ORF">VSDG_07788</name>
</gene>
<dbReference type="Proteomes" id="UP000284375">
    <property type="component" value="Unassembled WGS sequence"/>
</dbReference>
<dbReference type="Gene3D" id="3.30.160.60">
    <property type="entry name" value="Classic Zinc Finger"/>
    <property type="match status" value="1"/>
</dbReference>
<dbReference type="InterPro" id="IPR057218">
    <property type="entry name" value="DUF7896"/>
</dbReference>
<proteinExistence type="predicted"/>
<evidence type="ECO:0000256" key="2">
    <source>
        <dbReference type="SAM" id="MobiDB-lite"/>
    </source>
</evidence>
<accession>A0A423VK36</accession>
<feature type="compositionally biased region" description="Basic and acidic residues" evidence="2">
    <location>
        <begin position="10"/>
        <end position="30"/>
    </location>
</feature>
<dbReference type="SMART" id="SM00355">
    <property type="entry name" value="ZnF_C2H2"/>
    <property type="match status" value="3"/>
</dbReference>
<dbReference type="PANTHER" id="PTHR42031">
    <property type="entry name" value="KEY LIME PATHOGENICITY PROTEIN"/>
    <property type="match status" value="1"/>
</dbReference>
<dbReference type="OrthoDB" id="5377599at2759"/>
<evidence type="ECO:0000313" key="5">
    <source>
        <dbReference type="Proteomes" id="UP000284375"/>
    </source>
</evidence>
<evidence type="ECO:0000313" key="4">
    <source>
        <dbReference type="EMBL" id="ROV91304.1"/>
    </source>
</evidence>
<sequence>MAEVSASSLRSDERPTRVDRLPRRLVRPEQEEQTTPTRIQKHPQSLECPSCGHSLVPLQAAAEHSQSGLKSNDCPLCGHNFILGLGDGNRASQVKRPKHPKVMCGQCDEYPEGFRGEHKLRRHTEAKHGSVIKKFVCVDPAVLGIKTDYKPFTPLDKCKHCKGAKEYGAYYNAAAHLRRAHFYKKLPREKGPKTGNPNNTEASERRGSKDSGDWPPMAELKKWIEGRSISMNNKGALDEGTAPDEEEMQNYNEGFDSALPAAYSLPTATGDATFYGVGSNLPIDNTDVYHSMLDIRLDHSPKDPRELDDDLFALVLSSFDKAFCSAENNSLLANPSPEDLSLKKCDEPGCNKEYEQPCQLIKHKKVHSRPFKCPIETCERGFPSRKDLYRHCVAYHNAQPI</sequence>
<feature type="domain" description="C2H2-type" evidence="3">
    <location>
        <begin position="371"/>
        <end position="401"/>
    </location>
</feature>
<keyword evidence="1" id="KW-0863">Zinc-finger</keyword>
<evidence type="ECO:0000259" key="3">
    <source>
        <dbReference type="PROSITE" id="PS50157"/>
    </source>
</evidence>
<evidence type="ECO:0000256" key="1">
    <source>
        <dbReference type="PROSITE-ProRule" id="PRU00042"/>
    </source>
</evidence>
<dbReference type="Pfam" id="PF25438">
    <property type="entry name" value="DUF7896"/>
    <property type="match status" value="1"/>
</dbReference>
<feature type="compositionally biased region" description="Basic and acidic residues" evidence="2">
    <location>
        <begin position="202"/>
        <end position="212"/>
    </location>
</feature>
<comment type="caution">
    <text evidence="4">The sequence shown here is derived from an EMBL/GenBank/DDBJ whole genome shotgun (WGS) entry which is preliminary data.</text>
</comment>
<keyword evidence="5" id="KW-1185">Reference proteome</keyword>
<dbReference type="InterPro" id="IPR036236">
    <property type="entry name" value="Znf_C2H2_sf"/>
</dbReference>
<dbReference type="PANTHER" id="PTHR42031:SF1">
    <property type="entry name" value="KEY LIME PATHOGENICITY PROTEIN"/>
    <property type="match status" value="1"/>
</dbReference>
<organism evidence="4 5">
    <name type="scientific">Cytospora chrysosperma</name>
    <name type="common">Cytospora canker fungus</name>
    <name type="synonym">Sphaeria chrysosperma</name>
    <dbReference type="NCBI Taxonomy" id="252740"/>
    <lineage>
        <taxon>Eukaryota</taxon>
        <taxon>Fungi</taxon>
        <taxon>Dikarya</taxon>
        <taxon>Ascomycota</taxon>
        <taxon>Pezizomycotina</taxon>
        <taxon>Sordariomycetes</taxon>
        <taxon>Sordariomycetidae</taxon>
        <taxon>Diaporthales</taxon>
        <taxon>Cytosporaceae</taxon>
        <taxon>Cytospora</taxon>
    </lineage>
</organism>
<dbReference type="AlphaFoldDB" id="A0A423VK36"/>
<dbReference type="GO" id="GO:0008270">
    <property type="term" value="F:zinc ion binding"/>
    <property type="evidence" value="ECO:0007669"/>
    <property type="project" value="UniProtKB-KW"/>
</dbReference>
<dbReference type="EMBL" id="LJZO01000044">
    <property type="protein sequence ID" value="ROV91304.1"/>
    <property type="molecule type" value="Genomic_DNA"/>
</dbReference>
<dbReference type="PROSITE" id="PS50157">
    <property type="entry name" value="ZINC_FINGER_C2H2_2"/>
    <property type="match status" value="2"/>
</dbReference>
<reference evidence="4 5" key="1">
    <citation type="submission" date="2015-09" db="EMBL/GenBank/DDBJ databases">
        <title>Host preference determinants of Valsa canker pathogens revealed by comparative genomics.</title>
        <authorList>
            <person name="Yin Z."/>
            <person name="Huang L."/>
        </authorList>
    </citation>
    <scope>NUCLEOTIDE SEQUENCE [LARGE SCALE GENOMIC DNA]</scope>
    <source>
        <strain evidence="4 5">YSFL</strain>
    </source>
</reference>
<keyword evidence="1" id="KW-0479">Metal-binding</keyword>
<feature type="region of interest" description="Disordered" evidence="2">
    <location>
        <begin position="1"/>
        <end position="45"/>
    </location>
</feature>
<dbReference type="InterPro" id="IPR013087">
    <property type="entry name" value="Znf_C2H2_type"/>
</dbReference>
<dbReference type="SUPFAM" id="SSF57667">
    <property type="entry name" value="beta-beta-alpha zinc fingers"/>
    <property type="match status" value="1"/>
</dbReference>
<dbReference type="PROSITE" id="PS00028">
    <property type="entry name" value="ZINC_FINGER_C2H2_1"/>
    <property type="match status" value="2"/>
</dbReference>